<gene>
    <name evidence="1" type="ORF">V5O48_019039</name>
</gene>
<reference evidence="1 2" key="1">
    <citation type="submission" date="2024-02" db="EMBL/GenBank/DDBJ databases">
        <title>A draft genome for the cacao thread blight pathogen Marasmius crinis-equi.</title>
        <authorList>
            <person name="Cohen S.P."/>
            <person name="Baruah I.K."/>
            <person name="Amoako-Attah I."/>
            <person name="Bukari Y."/>
            <person name="Meinhardt L.W."/>
            <person name="Bailey B.A."/>
        </authorList>
    </citation>
    <scope>NUCLEOTIDE SEQUENCE [LARGE SCALE GENOMIC DNA]</scope>
    <source>
        <strain evidence="1 2">GH-76</strain>
    </source>
</reference>
<accession>A0ABR3EJJ2</accession>
<evidence type="ECO:0000313" key="2">
    <source>
        <dbReference type="Proteomes" id="UP001465976"/>
    </source>
</evidence>
<dbReference type="Proteomes" id="UP001465976">
    <property type="component" value="Unassembled WGS sequence"/>
</dbReference>
<organism evidence="1 2">
    <name type="scientific">Marasmius crinis-equi</name>
    <dbReference type="NCBI Taxonomy" id="585013"/>
    <lineage>
        <taxon>Eukaryota</taxon>
        <taxon>Fungi</taxon>
        <taxon>Dikarya</taxon>
        <taxon>Basidiomycota</taxon>
        <taxon>Agaricomycotina</taxon>
        <taxon>Agaricomycetes</taxon>
        <taxon>Agaricomycetidae</taxon>
        <taxon>Agaricales</taxon>
        <taxon>Marasmiineae</taxon>
        <taxon>Marasmiaceae</taxon>
        <taxon>Marasmius</taxon>
    </lineage>
</organism>
<dbReference type="EMBL" id="JBAHYK010004027">
    <property type="protein sequence ID" value="KAL0563040.1"/>
    <property type="molecule type" value="Genomic_DNA"/>
</dbReference>
<comment type="caution">
    <text evidence="1">The sequence shown here is derived from an EMBL/GenBank/DDBJ whole genome shotgun (WGS) entry which is preliminary data.</text>
</comment>
<keyword evidence="2" id="KW-1185">Reference proteome</keyword>
<name>A0ABR3EJJ2_9AGAR</name>
<feature type="non-terminal residue" evidence="1">
    <location>
        <position position="67"/>
    </location>
</feature>
<protein>
    <submittedName>
        <fullName evidence="1">Uncharacterized protein</fullName>
    </submittedName>
</protein>
<proteinExistence type="predicted"/>
<sequence>MEDLRAVQAAMTVALQAGTPLAHRNIVKGFLDVSETARQVLMAARGDPQRIHRTLGLLDNFEKSLIP</sequence>
<evidence type="ECO:0000313" key="1">
    <source>
        <dbReference type="EMBL" id="KAL0563040.1"/>
    </source>
</evidence>